<protein>
    <submittedName>
        <fullName evidence="2">Putative abhydrolase</fullName>
    </submittedName>
</protein>
<gene>
    <name evidence="2" type="ORF">SHALO_2904</name>
</gene>
<feature type="domain" description="AB hydrolase-1" evidence="1">
    <location>
        <begin position="90"/>
        <end position="168"/>
    </location>
</feature>
<organism evidence="2 3">
    <name type="scientific">Sulfurospirillum halorespirans DSM 13726</name>
    <dbReference type="NCBI Taxonomy" id="1193502"/>
    <lineage>
        <taxon>Bacteria</taxon>
        <taxon>Pseudomonadati</taxon>
        <taxon>Campylobacterota</taxon>
        <taxon>Epsilonproteobacteria</taxon>
        <taxon>Campylobacterales</taxon>
        <taxon>Sulfurospirillaceae</taxon>
        <taxon>Sulfurospirillum</taxon>
    </lineage>
</organism>
<dbReference type="Proteomes" id="UP000094609">
    <property type="component" value="Chromosome"/>
</dbReference>
<dbReference type="AlphaFoldDB" id="A0A1D7TNT3"/>
<sequence>MKKLLFGVIGFYLVAMGYLYFTQNDQLFPSQLIEKHPKVSGENIAPLTLHVSDGAVLDGVLRTDAQSDAGLILYFGGNADDATHFVLHVKALQGYDVVAFNYRGYVESTGEPSEQAFFEDALKIYDTYAKGRKVVVIGRSLGTGVATYLASKRVVDGLVLITPYDSILSLAKLKYPFFPIDLLLKNKFESVNYLPLVKAKIAVIEVENDLLIPRYHLEKLLEAMPTKPLHVTLFNTTHESVLEYPAFTKELQTILGKIIE</sequence>
<dbReference type="SUPFAM" id="SSF53474">
    <property type="entry name" value="alpha/beta-Hydrolases"/>
    <property type="match status" value="1"/>
</dbReference>
<dbReference type="PATRIC" id="fig|1193502.14.peg.2939"/>
<dbReference type="InterPro" id="IPR029058">
    <property type="entry name" value="AB_hydrolase_fold"/>
</dbReference>
<keyword evidence="2" id="KW-0378">Hydrolase</keyword>
<dbReference type="PANTHER" id="PTHR12277:SF81">
    <property type="entry name" value="PROTEIN ABHD13"/>
    <property type="match status" value="1"/>
</dbReference>
<dbReference type="PANTHER" id="PTHR12277">
    <property type="entry name" value="ALPHA/BETA HYDROLASE DOMAIN-CONTAINING PROTEIN"/>
    <property type="match status" value="1"/>
</dbReference>
<proteinExistence type="predicted"/>
<dbReference type="KEGG" id="shal:SHALO_2904"/>
<dbReference type="InterPro" id="IPR000073">
    <property type="entry name" value="AB_hydrolase_1"/>
</dbReference>
<dbReference type="Pfam" id="PF00561">
    <property type="entry name" value="Abhydrolase_1"/>
    <property type="match status" value="1"/>
</dbReference>
<dbReference type="RefSeq" id="WP_069479171.1">
    <property type="nucleotide sequence ID" value="NZ_CP017111.1"/>
</dbReference>
<dbReference type="EMBL" id="CP017111">
    <property type="protein sequence ID" value="AOO66656.1"/>
    <property type="molecule type" value="Genomic_DNA"/>
</dbReference>
<dbReference type="Gene3D" id="3.40.50.1820">
    <property type="entry name" value="alpha/beta hydrolase"/>
    <property type="match status" value="1"/>
</dbReference>
<dbReference type="STRING" id="1193502.SHALO_2904"/>
<evidence type="ECO:0000313" key="3">
    <source>
        <dbReference type="Proteomes" id="UP000094609"/>
    </source>
</evidence>
<reference evidence="3" key="1">
    <citation type="submission" date="2016-08" db="EMBL/GenBank/DDBJ databases">
        <title>Complete genome sequence of the organohalide-respiring Epsilonproteobacterium Sulfurospirillum halorespirans.</title>
        <authorList>
            <person name="Goris T."/>
            <person name="Zimmermann J."/>
            <person name="Schenz B."/>
            <person name="Lemos M."/>
            <person name="Hackermueller J."/>
            <person name="Diekert G."/>
        </authorList>
    </citation>
    <scope>NUCLEOTIDE SEQUENCE [LARGE SCALE GENOMIC DNA]</scope>
    <source>
        <strain>DSM 13726</strain>
        <strain evidence="3">PCE-M2</strain>
    </source>
</reference>
<dbReference type="GO" id="GO:0016787">
    <property type="term" value="F:hydrolase activity"/>
    <property type="evidence" value="ECO:0007669"/>
    <property type="project" value="UniProtKB-KW"/>
</dbReference>
<accession>A0A1D7TNT3</accession>
<keyword evidence="3" id="KW-1185">Reference proteome</keyword>
<name>A0A1D7TNT3_9BACT</name>
<evidence type="ECO:0000259" key="1">
    <source>
        <dbReference type="Pfam" id="PF00561"/>
    </source>
</evidence>
<evidence type="ECO:0000313" key="2">
    <source>
        <dbReference type="EMBL" id="AOO66656.1"/>
    </source>
</evidence>